<dbReference type="PANTHER" id="PTHR33515">
    <property type="entry name" value="RIBOSOME-BINDING FACTOR A, CHLOROPLASTIC-RELATED"/>
    <property type="match status" value="1"/>
</dbReference>
<dbReference type="EMBL" id="JBHRVA010000002">
    <property type="protein sequence ID" value="MFC3302019.1"/>
    <property type="molecule type" value="Genomic_DNA"/>
</dbReference>
<comment type="subunit">
    <text evidence="2">Monomer. Binds 30S ribosomal subunits, but not 50S ribosomal subunits or 70S ribosomes.</text>
</comment>
<evidence type="ECO:0000313" key="3">
    <source>
        <dbReference type="EMBL" id="MFC3302019.1"/>
    </source>
</evidence>
<dbReference type="InterPro" id="IPR015946">
    <property type="entry name" value="KH_dom-like_a/b"/>
</dbReference>
<dbReference type="NCBIfam" id="TIGR00082">
    <property type="entry name" value="rbfA"/>
    <property type="match status" value="1"/>
</dbReference>
<evidence type="ECO:0000256" key="2">
    <source>
        <dbReference type="HAMAP-Rule" id="MF_00003"/>
    </source>
</evidence>
<dbReference type="NCBIfam" id="NF001802">
    <property type="entry name" value="PRK00521.2-5"/>
    <property type="match status" value="1"/>
</dbReference>
<dbReference type="Pfam" id="PF02033">
    <property type="entry name" value="RBFA"/>
    <property type="match status" value="1"/>
</dbReference>
<proteinExistence type="inferred from homology"/>
<accession>A0ABV7M994</accession>
<keyword evidence="4" id="KW-1185">Reference proteome</keyword>
<dbReference type="RefSeq" id="WP_189574104.1">
    <property type="nucleotide sequence ID" value="NZ_BMXU01000001.1"/>
</dbReference>
<dbReference type="HAMAP" id="MF_00003">
    <property type="entry name" value="RbfA"/>
    <property type="match status" value="1"/>
</dbReference>
<keyword evidence="2" id="KW-0963">Cytoplasm</keyword>
<sequence length="124" mass="14041">MASRFNHTSKAPSQRQLRAGELIRHELAQILQREEVHDDTLSGLNITVTEVQTSPDLKHANVYVTTLGGIDVDGAVHKLTVASRTIRRTLAPKLALKFIPELRFRKDDSFDNADRISELLRKDR</sequence>
<comment type="caution">
    <text evidence="3">The sequence shown here is derived from an EMBL/GenBank/DDBJ whole genome shotgun (WGS) entry which is preliminary data.</text>
</comment>
<dbReference type="Gene3D" id="3.30.300.20">
    <property type="match status" value="1"/>
</dbReference>
<reference evidence="4" key="1">
    <citation type="journal article" date="2019" name="Int. J. Syst. Evol. Microbiol.">
        <title>The Global Catalogue of Microorganisms (GCM) 10K type strain sequencing project: providing services to taxonomists for standard genome sequencing and annotation.</title>
        <authorList>
            <consortium name="The Broad Institute Genomics Platform"/>
            <consortium name="The Broad Institute Genome Sequencing Center for Infectious Disease"/>
            <person name="Wu L."/>
            <person name="Ma J."/>
        </authorList>
    </citation>
    <scope>NUCLEOTIDE SEQUENCE [LARGE SCALE GENOMIC DNA]</scope>
    <source>
        <strain evidence="4">KCTC 22245</strain>
    </source>
</reference>
<dbReference type="InterPro" id="IPR020053">
    <property type="entry name" value="Ribosome-bd_factorA_CS"/>
</dbReference>
<evidence type="ECO:0000256" key="1">
    <source>
        <dbReference type="ARBA" id="ARBA00022517"/>
    </source>
</evidence>
<name>A0ABV7M994_9PROT</name>
<dbReference type="PANTHER" id="PTHR33515:SF1">
    <property type="entry name" value="RIBOSOME-BINDING FACTOR A, CHLOROPLASTIC-RELATED"/>
    <property type="match status" value="1"/>
</dbReference>
<evidence type="ECO:0000313" key="4">
    <source>
        <dbReference type="Proteomes" id="UP001595607"/>
    </source>
</evidence>
<dbReference type="SUPFAM" id="SSF89919">
    <property type="entry name" value="Ribosome-binding factor A, RbfA"/>
    <property type="match status" value="1"/>
</dbReference>
<dbReference type="InterPro" id="IPR000238">
    <property type="entry name" value="RbfA"/>
</dbReference>
<comment type="similarity">
    <text evidence="2">Belongs to the RbfA family.</text>
</comment>
<comment type="subcellular location">
    <subcellularLocation>
        <location evidence="2">Cytoplasm</location>
    </subcellularLocation>
</comment>
<organism evidence="3 4">
    <name type="scientific">Parvularcula lutaonensis</name>
    <dbReference type="NCBI Taxonomy" id="491923"/>
    <lineage>
        <taxon>Bacteria</taxon>
        <taxon>Pseudomonadati</taxon>
        <taxon>Pseudomonadota</taxon>
        <taxon>Alphaproteobacteria</taxon>
        <taxon>Parvularculales</taxon>
        <taxon>Parvularculaceae</taxon>
        <taxon>Parvularcula</taxon>
    </lineage>
</organism>
<dbReference type="Proteomes" id="UP001595607">
    <property type="component" value="Unassembled WGS sequence"/>
</dbReference>
<gene>
    <name evidence="2 3" type="primary">rbfA</name>
    <name evidence="3" type="ORF">ACFONP_04665</name>
</gene>
<dbReference type="PROSITE" id="PS01319">
    <property type="entry name" value="RBFA"/>
    <property type="match status" value="1"/>
</dbReference>
<keyword evidence="1 2" id="KW-0690">Ribosome biogenesis</keyword>
<protein>
    <recommendedName>
        <fullName evidence="2">Ribosome-binding factor A</fullName>
    </recommendedName>
</protein>
<dbReference type="InterPro" id="IPR023799">
    <property type="entry name" value="RbfA_dom_sf"/>
</dbReference>
<comment type="function">
    <text evidence="2">One of several proteins that assist in the late maturation steps of the functional core of the 30S ribosomal subunit. Associates with free 30S ribosomal subunits (but not with 30S subunits that are part of 70S ribosomes or polysomes). Required for efficient processing of 16S rRNA. May interact with the 5'-terminal helix region of 16S rRNA.</text>
</comment>